<dbReference type="InterPro" id="IPR058285">
    <property type="entry name" value="DUF7979"/>
</dbReference>
<protein>
    <recommendedName>
        <fullName evidence="1">DUF7979 domain-containing protein</fullName>
    </recommendedName>
</protein>
<feature type="domain" description="DUF7979" evidence="1">
    <location>
        <begin position="46"/>
        <end position="120"/>
    </location>
</feature>
<dbReference type="Proteomes" id="UP000277326">
    <property type="component" value="Unassembled WGS sequence"/>
</dbReference>
<evidence type="ECO:0000313" key="5">
    <source>
        <dbReference type="Proteomes" id="UP000282007"/>
    </source>
</evidence>
<name>A0A3M0DA43_9EURY</name>
<evidence type="ECO:0000259" key="1">
    <source>
        <dbReference type="Pfam" id="PF25934"/>
    </source>
</evidence>
<dbReference type="Pfam" id="PF25934">
    <property type="entry name" value="DUF7979"/>
    <property type="match status" value="1"/>
</dbReference>
<dbReference type="KEGG" id="haer:DU502_13300"/>
<evidence type="ECO:0000313" key="3">
    <source>
        <dbReference type="EMBL" id="RMB18264.1"/>
    </source>
</evidence>
<dbReference type="RefSeq" id="WP_121920359.1">
    <property type="nucleotide sequence ID" value="NZ_CP034145.1"/>
</dbReference>
<sequence length="134" mass="14547">MTARRRLLVGAGVAFVGSVAGCLGASGGSDSPGTADLPTRLWLERVDLSSSEREEIDPIVFADLPPEEQQIVETAIEDGEYTVDSEEASPALESLRDRIERRADGGLEVYLRRGETYYRVGFAEGDHIIAHPSQ</sequence>
<dbReference type="PROSITE" id="PS51257">
    <property type="entry name" value="PROKAR_LIPOPROTEIN"/>
    <property type="match status" value="1"/>
</dbReference>
<evidence type="ECO:0000313" key="2">
    <source>
        <dbReference type="EMBL" id="AZH26278.1"/>
    </source>
</evidence>
<organism evidence="3 4">
    <name type="scientific">Haloplanus aerogenes</name>
    <dbReference type="NCBI Taxonomy" id="660522"/>
    <lineage>
        <taxon>Archaea</taxon>
        <taxon>Methanobacteriati</taxon>
        <taxon>Methanobacteriota</taxon>
        <taxon>Stenosarchaea group</taxon>
        <taxon>Halobacteria</taxon>
        <taxon>Halobacteriales</taxon>
        <taxon>Haloferacaceae</taxon>
        <taxon>Haloplanus</taxon>
    </lineage>
</organism>
<dbReference type="EMBL" id="REFS01000003">
    <property type="protein sequence ID" value="RMB18264.1"/>
    <property type="molecule type" value="Genomic_DNA"/>
</dbReference>
<dbReference type="OrthoDB" id="346241at2157"/>
<reference evidence="3" key="3">
    <citation type="submission" date="2018-10" db="EMBL/GenBank/DDBJ databases">
        <authorList>
            <person name="Whitman W."/>
            <person name="Huntemann M."/>
            <person name="Clum A."/>
            <person name="Pillay M."/>
            <person name="Palaniappan K."/>
            <person name="Varghese N."/>
            <person name="Mikhailova N."/>
            <person name="Stamatis D."/>
            <person name="Reddy T."/>
            <person name="Daum C."/>
            <person name="Shapiro N."/>
            <person name="Ivanova N."/>
            <person name="Kyrpides N."/>
            <person name="Woyke T."/>
        </authorList>
    </citation>
    <scope>NUCLEOTIDE SEQUENCE</scope>
    <source>
        <strain evidence="3">CGMCC 1.10124</strain>
    </source>
</reference>
<accession>A0A3M0DA43</accession>
<dbReference type="Proteomes" id="UP000282007">
    <property type="component" value="Chromosome"/>
</dbReference>
<keyword evidence="5" id="KW-1185">Reference proteome</keyword>
<dbReference type="AlphaFoldDB" id="A0A3M0DA43"/>
<proteinExistence type="predicted"/>
<dbReference type="GeneID" id="38472280"/>
<reference evidence="3 4" key="1">
    <citation type="journal article" date="2015" name="Stand. Genomic Sci.">
        <title>Genomic Encyclopedia of Bacterial and Archaeal Type Strains, Phase III: the genomes of soil and plant-associated and newly described type strains.</title>
        <authorList>
            <person name="Whitman W.B."/>
            <person name="Woyke T."/>
            <person name="Klenk H.P."/>
            <person name="Zhou Y."/>
            <person name="Lilburn T.G."/>
            <person name="Beck B.J."/>
            <person name="De Vos P."/>
            <person name="Vandamme P."/>
            <person name="Eisen J.A."/>
            <person name="Garrity G."/>
            <person name="Hugenholtz P."/>
            <person name="Kyrpides N.C."/>
        </authorList>
    </citation>
    <scope>NUCLEOTIDE SEQUENCE [LARGE SCALE GENOMIC DNA]</scope>
    <source>
        <strain evidence="3 4">CGMCC 1.10124</strain>
    </source>
</reference>
<dbReference type="EMBL" id="CP034145">
    <property type="protein sequence ID" value="AZH26278.1"/>
    <property type="molecule type" value="Genomic_DNA"/>
</dbReference>
<evidence type="ECO:0000313" key="4">
    <source>
        <dbReference type="Proteomes" id="UP000277326"/>
    </source>
</evidence>
<reference evidence="2 5" key="2">
    <citation type="submission" date="2018-07" db="EMBL/GenBank/DDBJ databases">
        <title>Genome sequences of Haloplanus aerogenes JCM 16430T.</title>
        <authorList>
            <person name="Kim Y.B."/>
            <person name="Roh S.W."/>
        </authorList>
    </citation>
    <scope>NUCLEOTIDE SEQUENCE [LARGE SCALE GENOMIC DNA]</scope>
    <source>
        <strain evidence="2 5">JCM 16430</strain>
    </source>
</reference>
<gene>
    <name evidence="3" type="ORF">ATH50_1715</name>
    <name evidence="2" type="ORF">DU502_13300</name>
</gene>